<reference evidence="2" key="1">
    <citation type="submission" date="2022-03" db="EMBL/GenBank/DDBJ databases">
        <authorList>
            <person name="Lindestad O."/>
        </authorList>
    </citation>
    <scope>NUCLEOTIDE SEQUENCE</scope>
</reference>
<proteinExistence type="predicted"/>
<feature type="domain" description="Dedicator of cytokinesis TPR repeats region" evidence="1">
    <location>
        <begin position="16"/>
        <end position="114"/>
    </location>
</feature>
<dbReference type="EMBL" id="CAKXAJ010019741">
    <property type="protein sequence ID" value="CAH2218501.1"/>
    <property type="molecule type" value="Genomic_DNA"/>
</dbReference>
<dbReference type="Pfam" id="PF23554">
    <property type="entry name" value="TPR_DOCK"/>
    <property type="match status" value="1"/>
</dbReference>
<comment type="caution">
    <text evidence="2">The sequence shown here is derived from an EMBL/GenBank/DDBJ whole genome shotgun (WGS) entry which is preliminary data.</text>
</comment>
<protein>
    <submittedName>
        <fullName evidence="2">Jg26280 protein</fullName>
    </submittedName>
</protein>
<evidence type="ECO:0000313" key="2">
    <source>
        <dbReference type="EMBL" id="CAH2218501.1"/>
    </source>
</evidence>
<dbReference type="InterPro" id="IPR056372">
    <property type="entry name" value="TPR_DOCK"/>
</dbReference>
<dbReference type="AlphaFoldDB" id="A0A8S4QZ86"/>
<dbReference type="OrthoDB" id="18896at2759"/>
<name>A0A8S4QZ86_9NEOP</name>
<organism evidence="2 3">
    <name type="scientific">Pararge aegeria aegeria</name>
    <dbReference type="NCBI Taxonomy" id="348720"/>
    <lineage>
        <taxon>Eukaryota</taxon>
        <taxon>Metazoa</taxon>
        <taxon>Ecdysozoa</taxon>
        <taxon>Arthropoda</taxon>
        <taxon>Hexapoda</taxon>
        <taxon>Insecta</taxon>
        <taxon>Pterygota</taxon>
        <taxon>Neoptera</taxon>
        <taxon>Endopterygota</taxon>
        <taxon>Lepidoptera</taxon>
        <taxon>Glossata</taxon>
        <taxon>Ditrysia</taxon>
        <taxon>Papilionoidea</taxon>
        <taxon>Nymphalidae</taxon>
        <taxon>Satyrinae</taxon>
        <taxon>Satyrini</taxon>
        <taxon>Parargina</taxon>
        <taxon>Pararge</taxon>
    </lineage>
</organism>
<dbReference type="Proteomes" id="UP000838756">
    <property type="component" value="Unassembled WGS sequence"/>
</dbReference>
<evidence type="ECO:0000313" key="3">
    <source>
        <dbReference type="Proteomes" id="UP000838756"/>
    </source>
</evidence>
<gene>
    <name evidence="2" type="primary">jg26280</name>
    <name evidence="2" type="ORF">PAEG_LOCUS6334</name>
</gene>
<sequence>MRMPDVNPKREPCDPQNLLEALVWLMRCGDHALTCQGSALKYLPHAVPHMIRIYPDTQLCEYIVLALEALPLGRLSNQRLHALLELVRGPLGASEGPRAKLLPHLASTLRALLRAPAE</sequence>
<feature type="non-terminal residue" evidence="2">
    <location>
        <position position="1"/>
    </location>
</feature>
<keyword evidence="3" id="KW-1185">Reference proteome</keyword>
<accession>A0A8S4QZ86</accession>
<evidence type="ECO:0000259" key="1">
    <source>
        <dbReference type="Pfam" id="PF23554"/>
    </source>
</evidence>